<evidence type="ECO:0000313" key="2">
    <source>
        <dbReference type="Proteomes" id="UP000269396"/>
    </source>
</evidence>
<accession>A0A183PUL8</accession>
<dbReference type="Proteomes" id="UP000269396">
    <property type="component" value="Unassembled WGS sequence"/>
</dbReference>
<sequence length="169" mass="19519">MTDPRAQLPVVVKAPSRESNRYVTPSMFTSDVSKPYERGDLTYRQSLDQLLNNIVLQHCSATDMLRMKELIRRRTFDDGLFEQLFLSKPPQKAKIVLTLYKNNFLDELTASDNSIIQIAKTSNPEILSIKQKLKTTQNDVLELCLNRTSHDRKRPQTLEDLHENDLSLD</sequence>
<protein>
    <submittedName>
        <fullName evidence="1">Uncharacterized protein</fullName>
    </submittedName>
</protein>
<dbReference type="STRING" id="31246.A0A183PUL8"/>
<evidence type="ECO:0000313" key="1">
    <source>
        <dbReference type="EMBL" id="VDP76014.1"/>
    </source>
</evidence>
<organism evidence="1 2">
    <name type="scientific">Schistosoma mattheei</name>
    <dbReference type="NCBI Taxonomy" id="31246"/>
    <lineage>
        <taxon>Eukaryota</taxon>
        <taxon>Metazoa</taxon>
        <taxon>Spiralia</taxon>
        <taxon>Lophotrochozoa</taxon>
        <taxon>Platyhelminthes</taxon>
        <taxon>Trematoda</taxon>
        <taxon>Digenea</taxon>
        <taxon>Strigeidida</taxon>
        <taxon>Schistosomatoidea</taxon>
        <taxon>Schistosomatidae</taxon>
        <taxon>Schistosoma</taxon>
    </lineage>
</organism>
<dbReference type="EMBL" id="UZAL01039786">
    <property type="protein sequence ID" value="VDP76014.1"/>
    <property type="molecule type" value="Genomic_DNA"/>
</dbReference>
<dbReference type="AlphaFoldDB" id="A0A183PUL8"/>
<reference evidence="1 2" key="1">
    <citation type="submission" date="2018-11" db="EMBL/GenBank/DDBJ databases">
        <authorList>
            <consortium name="Pathogen Informatics"/>
        </authorList>
    </citation>
    <scope>NUCLEOTIDE SEQUENCE [LARGE SCALE GENOMIC DNA]</scope>
    <source>
        <strain>Denwood</strain>
        <strain evidence="2">Zambia</strain>
    </source>
</reference>
<name>A0A183PUL8_9TREM</name>
<gene>
    <name evidence="1" type="ORF">SMTD_LOCUS18054</name>
</gene>
<proteinExistence type="predicted"/>
<keyword evidence="2" id="KW-1185">Reference proteome</keyword>